<feature type="transmembrane region" description="Helical" evidence="2">
    <location>
        <begin position="193"/>
        <end position="212"/>
    </location>
</feature>
<feature type="compositionally biased region" description="Polar residues" evidence="1">
    <location>
        <begin position="57"/>
        <end position="80"/>
    </location>
</feature>
<feature type="signal peptide" evidence="3">
    <location>
        <begin position="1"/>
        <end position="19"/>
    </location>
</feature>
<keyword evidence="2" id="KW-1133">Transmembrane helix</keyword>
<feature type="transmembrane region" description="Helical" evidence="2">
    <location>
        <begin position="224"/>
        <end position="242"/>
    </location>
</feature>
<keyword evidence="3" id="KW-0732">Signal</keyword>
<proteinExistence type="predicted"/>
<feature type="compositionally biased region" description="Basic and acidic residues" evidence="1">
    <location>
        <begin position="81"/>
        <end position="97"/>
    </location>
</feature>
<protein>
    <recommendedName>
        <fullName evidence="6">DUF4271 domain-containing protein</fullName>
    </recommendedName>
</protein>
<organism evidence="4 5">
    <name type="scientific">Chitinophaga caeni</name>
    <dbReference type="NCBI Taxonomy" id="2029983"/>
    <lineage>
        <taxon>Bacteria</taxon>
        <taxon>Pseudomonadati</taxon>
        <taxon>Bacteroidota</taxon>
        <taxon>Chitinophagia</taxon>
        <taxon>Chitinophagales</taxon>
        <taxon>Chitinophagaceae</taxon>
        <taxon>Chitinophaga</taxon>
    </lineage>
</organism>
<dbReference type="Pfam" id="PF14093">
    <property type="entry name" value="DUF4271"/>
    <property type="match status" value="1"/>
</dbReference>
<keyword evidence="2" id="KW-0812">Transmembrane</keyword>
<dbReference type="OrthoDB" id="1494583at2"/>
<evidence type="ECO:0000256" key="2">
    <source>
        <dbReference type="SAM" id="Phobius"/>
    </source>
</evidence>
<feature type="transmembrane region" description="Helical" evidence="2">
    <location>
        <begin position="292"/>
        <end position="310"/>
    </location>
</feature>
<dbReference type="KEGG" id="cbae:COR50_06395"/>
<dbReference type="RefSeq" id="WP_098193225.1">
    <property type="nucleotide sequence ID" value="NZ_CP023777.1"/>
</dbReference>
<evidence type="ECO:0008006" key="6">
    <source>
        <dbReference type="Google" id="ProtNLM"/>
    </source>
</evidence>
<evidence type="ECO:0000313" key="5">
    <source>
        <dbReference type="Proteomes" id="UP000220133"/>
    </source>
</evidence>
<dbReference type="AlphaFoldDB" id="A0A291QS49"/>
<dbReference type="Proteomes" id="UP000220133">
    <property type="component" value="Chromosome"/>
</dbReference>
<feature type="transmembrane region" description="Helical" evidence="2">
    <location>
        <begin position="330"/>
        <end position="350"/>
    </location>
</feature>
<keyword evidence="5" id="KW-1185">Reference proteome</keyword>
<dbReference type="InterPro" id="IPR025367">
    <property type="entry name" value="DUF4271"/>
</dbReference>
<feature type="transmembrane region" description="Helical" evidence="2">
    <location>
        <begin position="263"/>
        <end position="286"/>
    </location>
</feature>
<keyword evidence="2" id="KW-0472">Membrane</keyword>
<feature type="region of interest" description="Disordered" evidence="1">
    <location>
        <begin position="27"/>
        <end position="97"/>
    </location>
</feature>
<evidence type="ECO:0000256" key="3">
    <source>
        <dbReference type="SAM" id="SignalP"/>
    </source>
</evidence>
<sequence length="355" mass="41131">MLRIWILLIIIFSSLGSYAQVDTTRREKQTSAPATLKQAAVPQVSKGKTDSSHRNPPRQQSQSPEVRSQARQQTGITKLSYNKDKDTDRKDKDTDRVDSPLVAQRSAYLVLLDSLEAHNRYFIHSKETALNDINRLRQDQQDDWLVYVIAGVLLILGIFRVSYIKFFSDLFRAFFNPTLSQRQLKDQLSQSPFPNFLLNIFFVISLGLYLYLLMNRLDYVKNEIKWMLIPGLMLLVALIYFIKYVVLRFSGWLFGSMELTDSYIFILYLINKVLGVILVPFLVVLAFCNPELAKVGIYISLFLIVLLVGYRYVRSYSLVKQYLSFSKLHFFLYLCTFEVMPVLIIIKVLLKIVNG</sequence>
<accession>A0A291QS49</accession>
<feature type="chain" id="PRO_5013239788" description="DUF4271 domain-containing protein" evidence="3">
    <location>
        <begin position="20"/>
        <end position="355"/>
    </location>
</feature>
<reference evidence="4 5" key="1">
    <citation type="submission" date="2017-10" db="EMBL/GenBank/DDBJ databases">
        <title>Paenichitinophaga pekingensis gen. nov., sp. nov., isolated from activated sludge.</title>
        <authorList>
            <person name="Jin D."/>
            <person name="Kong X."/>
            <person name="Deng Y."/>
            <person name="Bai Z."/>
        </authorList>
    </citation>
    <scope>NUCLEOTIDE SEQUENCE [LARGE SCALE GENOMIC DNA]</scope>
    <source>
        <strain evidence="4 5">13</strain>
    </source>
</reference>
<feature type="transmembrane region" description="Helical" evidence="2">
    <location>
        <begin position="144"/>
        <end position="163"/>
    </location>
</feature>
<gene>
    <name evidence="4" type="ORF">COR50_06395</name>
</gene>
<name>A0A291QS49_9BACT</name>
<dbReference type="EMBL" id="CP023777">
    <property type="protein sequence ID" value="ATL46839.1"/>
    <property type="molecule type" value="Genomic_DNA"/>
</dbReference>
<evidence type="ECO:0000313" key="4">
    <source>
        <dbReference type="EMBL" id="ATL46839.1"/>
    </source>
</evidence>
<evidence type="ECO:0000256" key="1">
    <source>
        <dbReference type="SAM" id="MobiDB-lite"/>
    </source>
</evidence>